<dbReference type="GeneID" id="30992119"/>
<reference evidence="1 2" key="1">
    <citation type="journal article" date="2016" name="Proc. Natl. Acad. Sci. U.S.A.">
        <title>Comparative genomics of biotechnologically important yeasts.</title>
        <authorList>
            <person name="Riley R."/>
            <person name="Haridas S."/>
            <person name="Wolfe K.H."/>
            <person name="Lopes M.R."/>
            <person name="Hittinger C.T."/>
            <person name="Goeker M."/>
            <person name="Salamov A.A."/>
            <person name="Wisecaver J.H."/>
            <person name="Long T.M."/>
            <person name="Calvey C.H."/>
            <person name="Aerts A.L."/>
            <person name="Barry K.W."/>
            <person name="Choi C."/>
            <person name="Clum A."/>
            <person name="Coughlan A.Y."/>
            <person name="Deshpande S."/>
            <person name="Douglass A.P."/>
            <person name="Hanson S.J."/>
            <person name="Klenk H.-P."/>
            <person name="LaButti K.M."/>
            <person name="Lapidus A."/>
            <person name="Lindquist E.A."/>
            <person name="Lipzen A.M."/>
            <person name="Meier-Kolthoff J.P."/>
            <person name="Ohm R.A."/>
            <person name="Otillar R.P."/>
            <person name="Pangilinan J.L."/>
            <person name="Peng Y."/>
            <person name="Rokas A."/>
            <person name="Rosa C.A."/>
            <person name="Scheuner C."/>
            <person name="Sibirny A.A."/>
            <person name="Slot J.C."/>
            <person name="Stielow J.B."/>
            <person name="Sun H."/>
            <person name="Kurtzman C.P."/>
            <person name="Blackwell M."/>
            <person name="Grigoriev I.V."/>
            <person name="Jeffries T.W."/>
        </authorList>
    </citation>
    <scope>NUCLEOTIDE SEQUENCE [LARGE SCALE GENOMIC DNA]</scope>
    <source>
        <strain evidence="2">ATCC 18201 / CBS 1600 / BCRC 20928 / JCM 3617 / NBRC 0987 / NRRL Y-1542</strain>
    </source>
</reference>
<dbReference type="RefSeq" id="XP_020072472.1">
    <property type="nucleotide sequence ID" value="XM_020217723.1"/>
</dbReference>
<keyword evidence="2" id="KW-1185">Reference proteome</keyword>
<sequence>MNSYMNYFITIRDRLHSRGKYNHEYDSDRHNLVNAQRSPLMESSSHCNNDWKPKLVANSTIPQLASNNARSQGLGIDQRSSFRKPASVLSKFVVIPKFYPDGSSSLIKRGKFKGLYDQRPSSCPFIQEHTASKCPFRKCYCMRRPIIPSPLRQCSSTLDDFESHHTFDGDIQVSWNLKENRLLTRMRLKLAESRIIGKEGHRIRRRLLDHDSQGNPKKPSDSLLSIAEVKEPPIYNQEDIRTSSTLVKFIPQCGSYPIAA</sequence>
<name>A0A1E4S7J4_CYBJN</name>
<organism evidence="1 2">
    <name type="scientific">Cyberlindnera jadinii (strain ATCC 18201 / CBS 1600 / BCRC 20928 / JCM 3617 / NBRC 0987 / NRRL Y-1542)</name>
    <name type="common">Torula yeast</name>
    <name type="synonym">Candida utilis</name>
    <dbReference type="NCBI Taxonomy" id="983966"/>
    <lineage>
        <taxon>Eukaryota</taxon>
        <taxon>Fungi</taxon>
        <taxon>Dikarya</taxon>
        <taxon>Ascomycota</taxon>
        <taxon>Saccharomycotina</taxon>
        <taxon>Saccharomycetes</taxon>
        <taxon>Phaffomycetales</taxon>
        <taxon>Phaffomycetaceae</taxon>
        <taxon>Cyberlindnera</taxon>
    </lineage>
</organism>
<dbReference type="Proteomes" id="UP000094389">
    <property type="component" value="Unassembled WGS sequence"/>
</dbReference>
<protein>
    <submittedName>
        <fullName evidence="1">Uncharacterized protein</fullName>
    </submittedName>
</protein>
<accession>A0A1E4S7J4</accession>
<gene>
    <name evidence="1" type="ORF">CYBJADRAFT_47601</name>
</gene>
<dbReference type="EMBL" id="KV453926">
    <property type="protein sequence ID" value="ODV75433.1"/>
    <property type="molecule type" value="Genomic_DNA"/>
</dbReference>
<proteinExistence type="predicted"/>
<evidence type="ECO:0000313" key="2">
    <source>
        <dbReference type="Proteomes" id="UP000094389"/>
    </source>
</evidence>
<dbReference type="OrthoDB" id="10662171at2759"/>
<evidence type="ECO:0000313" key="1">
    <source>
        <dbReference type="EMBL" id="ODV75433.1"/>
    </source>
</evidence>
<dbReference type="AlphaFoldDB" id="A0A1E4S7J4"/>